<dbReference type="InterPro" id="IPR049071">
    <property type="entry name" value="MPI_cupin_dom"/>
</dbReference>
<dbReference type="EMBL" id="CP157804">
    <property type="protein sequence ID" value="XBQ24710.1"/>
    <property type="molecule type" value="Genomic_DNA"/>
</dbReference>
<dbReference type="Pfam" id="PF20511">
    <property type="entry name" value="PMI_typeI_cat"/>
    <property type="match status" value="1"/>
</dbReference>
<keyword evidence="9" id="KW-0413">Isomerase</keyword>
<evidence type="ECO:0000259" key="8">
    <source>
        <dbReference type="Pfam" id="PF21621"/>
    </source>
</evidence>
<keyword evidence="2 5" id="KW-0862">Zinc</keyword>
<dbReference type="InterPro" id="IPR051804">
    <property type="entry name" value="Carb_Metab_Reg_Kinase/Isom"/>
</dbReference>
<reference evidence="9" key="1">
    <citation type="submission" date="2024-05" db="EMBL/GenBank/DDBJ databases">
        <title>Draft Genome Sequences of Flagellimonas sp. MMG031 and Marinobacter sp. MMG032 Isolated from the dinoflagellate Symbiodinium pilosum.</title>
        <authorList>
            <person name="Shikuma N.J."/>
            <person name="Farrell M.V."/>
        </authorList>
    </citation>
    <scope>NUCLEOTIDE SEQUENCE</scope>
    <source>
        <strain evidence="9">MMG031</strain>
    </source>
</reference>
<dbReference type="GO" id="GO:0005975">
    <property type="term" value="P:carbohydrate metabolic process"/>
    <property type="evidence" value="ECO:0007669"/>
    <property type="project" value="InterPro"/>
</dbReference>
<dbReference type="InterPro" id="IPR014710">
    <property type="entry name" value="RmlC-like_jellyroll"/>
</dbReference>
<dbReference type="RefSeq" id="WP_293285611.1">
    <property type="nucleotide sequence ID" value="NZ_CP157804.1"/>
</dbReference>
<organism evidence="9">
    <name type="scientific">Flagellimonas sp. MMG031</name>
    <dbReference type="NCBI Taxonomy" id="3158549"/>
    <lineage>
        <taxon>Bacteria</taxon>
        <taxon>Pseudomonadati</taxon>
        <taxon>Bacteroidota</taxon>
        <taxon>Flavobacteriia</taxon>
        <taxon>Flavobacteriales</taxon>
        <taxon>Flavobacteriaceae</taxon>
        <taxon>Flagellimonas</taxon>
    </lineage>
</organism>
<feature type="domain" description="Phosphomannose isomerase type I catalytic" evidence="7">
    <location>
        <begin position="7"/>
        <end position="114"/>
    </location>
</feature>
<evidence type="ECO:0000256" key="4">
    <source>
        <dbReference type="ARBA" id="ARBA00030762"/>
    </source>
</evidence>
<feature type="active site" evidence="6">
    <location>
        <position position="198"/>
    </location>
</feature>
<accession>A0AAU7N209</accession>
<dbReference type="InterPro" id="IPR046457">
    <property type="entry name" value="PMI_typeI_cat"/>
</dbReference>
<dbReference type="InterPro" id="IPR011051">
    <property type="entry name" value="RmlC_Cupin_sf"/>
</dbReference>
<dbReference type="Pfam" id="PF21621">
    <property type="entry name" value="MPI_cupin_dom"/>
    <property type="match status" value="1"/>
</dbReference>
<dbReference type="GO" id="GO:0008270">
    <property type="term" value="F:zinc ion binding"/>
    <property type="evidence" value="ECO:0007669"/>
    <property type="project" value="InterPro"/>
</dbReference>
<dbReference type="PANTHER" id="PTHR42742:SF3">
    <property type="entry name" value="FRUCTOKINASE"/>
    <property type="match status" value="1"/>
</dbReference>
<sequence length="322" mass="36127">MNLYPLKFKPILKERLWGGTKLKEVLNKPIESDITGESWELSGVQGDISVVSNGDLEGTSLQNLMDQSGKALLGDSVVQRFGNDFPILIKFIDAKQDLSIQLHPNDELAKSRHNSFGKTEMWYIMDADPGAKLIVGFNKDVEKEEYVKSLEEGTLTDLMNYEEVKEGDTFFINTGKIHAIGAGVLLAEIQQTSDITYRVFDFNRRDKDGNLRELHTSLAVDAIDYEKKDDFRVNYANDTDQTNSMVDCPYFKTNFLALTQPMKQDLSQRDSFTIYMCVGGEATITNDWGSTSIQKGETALVAASSTHLEIDTQHAKLLEVTI</sequence>
<dbReference type="SUPFAM" id="SSF51182">
    <property type="entry name" value="RmlC-like cupins"/>
    <property type="match status" value="1"/>
</dbReference>
<evidence type="ECO:0000259" key="7">
    <source>
        <dbReference type="Pfam" id="PF20511"/>
    </source>
</evidence>
<dbReference type="GO" id="GO:0004476">
    <property type="term" value="F:mannose-6-phosphate isomerase activity"/>
    <property type="evidence" value="ECO:0007669"/>
    <property type="project" value="InterPro"/>
</dbReference>
<dbReference type="AlphaFoldDB" id="A0AAU7N209"/>
<evidence type="ECO:0000256" key="1">
    <source>
        <dbReference type="ARBA" id="ARBA00022723"/>
    </source>
</evidence>
<feature type="domain" description="Mannose-6-phosphate isomerase cupin" evidence="8">
    <location>
        <begin position="245"/>
        <end position="312"/>
    </location>
</feature>
<evidence type="ECO:0000256" key="3">
    <source>
        <dbReference type="ARBA" id="ARBA00029741"/>
    </source>
</evidence>
<proteinExistence type="predicted"/>
<protein>
    <recommendedName>
        <fullName evidence="3">Phosphohexomutase</fullName>
    </recommendedName>
    <alternativeName>
        <fullName evidence="4">Phosphomannose isomerase</fullName>
    </alternativeName>
</protein>
<feature type="binding site" evidence="5">
    <location>
        <position position="120"/>
    </location>
    <ligand>
        <name>Zn(2+)</name>
        <dbReference type="ChEBI" id="CHEBI:29105"/>
    </ligand>
</feature>
<keyword evidence="1 5" id="KW-0479">Metal-binding</keyword>
<evidence type="ECO:0000256" key="2">
    <source>
        <dbReference type="ARBA" id="ARBA00022833"/>
    </source>
</evidence>
<name>A0AAU7N209_9FLAO</name>
<dbReference type="KEGG" id="fld:ABNE31_07285"/>
<dbReference type="Gene3D" id="2.60.120.10">
    <property type="entry name" value="Jelly Rolls"/>
    <property type="match status" value="2"/>
</dbReference>
<gene>
    <name evidence="9" type="ORF">ABNE31_07285</name>
</gene>
<dbReference type="CDD" id="cd07010">
    <property type="entry name" value="cupin_PMI_type_I_N_bac"/>
    <property type="match status" value="1"/>
</dbReference>
<evidence type="ECO:0000313" key="9">
    <source>
        <dbReference type="EMBL" id="XBQ24710.1"/>
    </source>
</evidence>
<evidence type="ECO:0000256" key="6">
    <source>
        <dbReference type="PIRSR" id="PIRSR036894-2"/>
    </source>
</evidence>
<dbReference type="InterPro" id="IPR014628">
    <property type="entry name" value="Man6P_isomerase_Firm_short"/>
</dbReference>
<dbReference type="PANTHER" id="PTHR42742">
    <property type="entry name" value="TRANSCRIPTIONAL REPRESSOR MPRA"/>
    <property type="match status" value="1"/>
</dbReference>
<feature type="binding site" evidence="5">
    <location>
        <position position="178"/>
    </location>
    <ligand>
        <name>Zn(2+)</name>
        <dbReference type="ChEBI" id="CHEBI:29105"/>
    </ligand>
</feature>
<dbReference type="PIRSF" id="PIRSF036894">
    <property type="entry name" value="PMI_Firm_short"/>
    <property type="match status" value="1"/>
</dbReference>
<evidence type="ECO:0000256" key="5">
    <source>
        <dbReference type="PIRSR" id="PIRSR036894-1"/>
    </source>
</evidence>
<comment type="cofactor">
    <cofactor evidence="5">
        <name>Zn(2+)</name>
        <dbReference type="ChEBI" id="CHEBI:29105"/>
    </cofactor>
    <text evidence="5">Binds 1 zinc ion per subunit.</text>
</comment>
<feature type="binding site" evidence="5">
    <location>
        <position position="103"/>
    </location>
    <ligand>
        <name>Zn(2+)</name>
        <dbReference type="ChEBI" id="CHEBI:29105"/>
    </ligand>
</feature>